<evidence type="ECO:0000313" key="1">
    <source>
        <dbReference type="EMBL" id="EMO51791.1"/>
    </source>
</evidence>
<name>M6V9R2_9LEPT</name>
<dbReference type="Proteomes" id="UP000012112">
    <property type="component" value="Unassembled WGS sequence"/>
</dbReference>
<organism evidence="1 2">
    <name type="scientific">Leptospira noguchii</name>
    <dbReference type="NCBI Taxonomy" id="28182"/>
    <lineage>
        <taxon>Bacteria</taxon>
        <taxon>Pseudomonadati</taxon>
        <taxon>Spirochaetota</taxon>
        <taxon>Spirochaetia</taxon>
        <taxon>Leptospirales</taxon>
        <taxon>Leptospiraceae</taxon>
        <taxon>Leptospira</taxon>
    </lineage>
</organism>
<evidence type="ECO:0000313" key="2">
    <source>
        <dbReference type="Proteomes" id="UP000012112"/>
    </source>
</evidence>
<proteinExistence type="predicted"/>
<dbReference type="EMBL" id="AKWD02000064">
    <property type="protein sequence ID" value="EMO51791.1"/>
    <property type="molecule type" value="Genomic_DNA"/>
</dbReference>
<gene>
    <name evidence="1" type="ORF">LEP1GSC172_2584</name>
</gene>
<sequence>MNKYLYFIEILRTWKNKNQRELLNVPIAKQQKIQSDRASFYEYNSN</sequence>
<protein>
    <submittedName>
        <fullName evidence="1">Uncharacterized protein</fullName>
    </submittedName>
</protein>
<accession>M6V9R2</accession>
<dbReference type="AlphaFoldDB" id="M6V9R2"/>
<comment type="caution">
    <text evidence="1">The sequence shown here is derived from an EMBL/GenBank/DDBJ whole genome shotgun (WGS) entry which is preliminary data.</text>
</comment>
<reference evidence="1 2" key="1">
    <citation type="submission" date="2013-01" db="EMBL/GenBank/DDBJ databases">
        <authorList>
            <person name="Harkins D.M."/>
            <person name="Durkin A.S."/>
            <person name="Brinkac L.M."/>
            <person name="Haft D.H."/>
            <person name="Selengut J.D."/>
            <person name="Sanka R."/>
            <person name="DePew J."/>
            <person name="Purushe J."/>
            <person name="Matthias M.A."/>
            <person name="Vinetz J.M."/>
            <person name="Sutton G.G."/>
            <person name="Nierman W.C."/>
            <person name="Fouts D.E."/>
        </authorList>
    </citation>
    <scope>NUCLEOTIDE SEQUENCE [LARGE SCALE GENOMIC DNA]</scope>
    <source>
        <strain evidence="1 2">HAI1536</strain>
    </source>
</reference>